<sequence>MAPTKPATLAYAKLVEAGLIQHIGPNKQEGSLPAATKDGTQKLTDPQRKKLMTQLNELVQWVQQAAGSNVLDIPGYKGSHEEAKEFLLDVLKVAEGENIDGAATAMGKVESASTTPSRGDTPAADPPAANPPAADPPVADPPAANPSAADPPAADPPAANPSAADPPVADLPAANPSAADPPAADPPVADPPAADPPAADPPVADPPAADPPAADPPAADPPAKRIQRRRYNPKGWIQIKIL</sequence>
<feature type="region of interest" description="Disordered" evidence="1">
    <location>
        <begin position="103"/>
        <end position="242"/>
    </location>
</feature>
<feature type="compositionally biased region" description="Pro residues" evidence="1">
    <location>
        <begin position="124"/>
        <end position="144"/>
    </location>
</feature>
<protein>
    <submittedName>
        <fullName evidence="2">Uncharacterized protein</fullName>
    </submittedName>
</protein>
<feature type="region of interest" description="Disordered" evidence="1">
    <location>
        <begin position="25"/>
        <end position="44"/>
    </location>
</feature>
<reference evidence="2 3" key="1">
    <citation type="submission" date="2019-04" db="EMBL/GenBank/DDBJ databases">
        <authorList>
            <consortium name="DOE Joint Genome Institute"/>
            <person name="Mondo S."/>
            <person name="Kjaerbolling I."/>
            <person name="Vesth T."/>
            <person name="Frisvad J.C."/>
            <person name="Nybo J.L."/>
            <person name="Theobald S."/>
            <person name="Kildgaard S."/>
            <person name="Isbrandt T."/>
            <person name="Kuo A."/>
            <person name="Sato A."/>
            <person name="Lyhne E.K."/>
            <person name="Kogle M.E."/>
            <person name="Wiebenga A."/>
            <person name="Kun R.S."/>
            <person name="Lubbers R.J."/>
            <person name="Makela M.R."/>
            <person name="Barry K."/>
            <person name="Chovatia M."/>
            <person name="Clum A."/>
            <person name="Daum C."/>
            <person name="Haridas S."/>
            <person name="He G."/>
            <person name="LaButti K."/>
            <person name="Lipzen A."/>
            <person name="Riley R."/>
            <person name="Salamov A."/>
            <person name="Simmons B.A."/>
            <person name="Magnuson J.K."/>
            <person name="Henrissat B."/>
            <person name="Mortensen U.H."/>
            <person name="Larsen T.O."/>
            <person name="Devries R.P."/>
            <person name="Grigoriev I.V."/>
            <person name="Machida M."/>
            <person name="Baker S.E."/>
            <person name="Andersen M.R."/>
            <person name="Cantor M.N."/>
            <person name="Hua S.X."/>
        </authorList>
    </citation>
    <scope>NUCLEOTIDE SEQUENCE [LARGE SCALE GENOMIC DNA]</scope>
    <source>
        <strain evidence="2 3">CBS 117616</strain>
    </source>
</reference>
<accession>A0ABQ6VZI5</accession>
<proteinExistence type="predicted"/>
<dbReference type="Proteomes" id="UP000325395">
    <property type="component" value="Unassembled WGS sequence"/>
</dbReference>
<evidence type="ECO:0000256" key="1">
    <source>
        <dbReference type="SAM" id="MobiDB-lite"/>
    </source>
</evidence>
<feature type="compositionally biased region" description="Pro residues" evidence="1">
    <location>
        <begin position="183"/>
        <end position="220"/>
    </location>
</feature>
<gene>
    <name evidence="2" type="ORF">BDV36DRAFT_302875</name>
</gene>
<evidence type="ECO:0000313" key="2">
    <source>
        <dbReference type="EMBL" id="KAE8410310.1"/>
    </source>
</evidence>
<keyword evidence="3" id="KW-1185">Reference proteome</keyword>
<evidence type="ECO:0000313" key="3">
    <source>
        <dbReference type="Proteomes" id="UP000325395"/>
    </source>
</evidence>
<organism evidence="2 3">
    <name type="scientific">Aspergillus pseudocaelatus</name>
    <dbReference type="NCBI Taxonomy" id="1825620"/>
    <lineage>
        <taxon>Eukaryota</taxon>
        <taxon>Fungi</taxon>
        <taxon>Dikarya</taxon>
        <taxon>Ascomycota</taxon>
        <taxon>Pezizomycotina</taxon>
        <taxon>Eurotiomycetes</taxon>
        <taxon>Eurotiomycetidae</taxon>
        <taxon>Eurotiales</taxon>
        <taxon>Aspergillaceae</taxon>
        <taxon>Aspergillus</taxon>
        <taxon>Aspergillus subgen. Circumdati</taxon>
    </lineage>
</organism>
<dbReference type="EMBL" id="ML735965">
    <property type="protein sequence ID" value="KAE8410310.1"/>
    <property type="molecule type" value="Genomic_DNA"/>
</dbReference>
<name>A0ABQ6VZI5_9EURO</name>
<feature type="compositionally biased region" description="Low complexity" evidence="1">
    <location>
        <begin position="160"/>
        <end position="182"/>
    </location>
</feature>